<comment type="caution">
    <text evidence="2">The sequence shown here is derived from an EMBL/GenBank/DDBJ whole genome shotgun (WGS) entry which is preliminary data.</text>
</comment>
<dbReference type="Proteomes" id="UP000095329">
    <property type="component" value="Unassembled WGS sequence"/>
</dbReference>
<name>A0A1D3DQ63_9ACTN</name>
<dbReference type="EMBL" id="ASHX02000001">
    <property type="protein sequence ID" value="OEJ94454.1"/>
    <property type="molecule type" value="Genomic_DNA"/>
</dbReference>
<dbReference type="OrthoDB" id="4326748at2"/>
<evidence type="ECO:0000256" key="1">
    <source>
        <dbReference type="SAM" id="MobiDB-lite"/>
    </source>
</evidence>
<proteinExistence type="predicted"/>
<evidence type="ECO:0000313" key="3">
    <source>
        <dbReference type="Proteomes" id="UP000095329"/>
    </source>
</evidence>
<evidence type="ECO:0000313" key="2">
    <source>
        <dbReference type="EMBL" id="OEJ94454.1"/>
    </source>
</evidence>
<feature type="region of interest" description="Disordered" evidence="1">
    <location>
        <begin position="1"/>
        <end position="23"/>
    </location>
</feature>
<gene>
    <name evidence="2" type="ORF">J116_008210</name>
</gene>
<accession>A0A1D3DQ63</accession>
<organism evidence="2 3">
    <name type="scientific">Streptomyces thermolilacinus SPC6</name>
    <dbReference type="NCBI Taxonomy" id="1306406"/>
    <lineage>
        <taxon>Bacteria</taxon>
        <taxon>Bacillati</taxon>
        <taxon>Actinomycetota</taxon>
        <taxon>Actinomycetes</taxon>
        <taxon>Kitasatosporales</taxon>
        <taxon>Streptomycetaceae</taxon>
        <taxon>Streptomyces</taxon>
    </lineage>
</organism>
<reference evidence="2 3" key="1">
    <citation type="journal article" date="2013" name="Genome Announc.">
        <title>Genome Sequence of Streptomyces violaceusniger Strain SPC6, a Halotolerant Streptomycete That Exhibits Rapid Growth and Development.</title>
        <authorList>
            <person name="Chen X."/>
            <person name="Zhang B."/>
            <person name="Zhang W."/>
            <person name="Wu X."/>
            <person name="Zhang M."/>
            <person name="Chen T."/>
            <person name="Liu G."/>
            <person name="Dyson P."/>
        </authorList>
    </citation>
    <scope>NUCLEOTIDE SEQUENCE [LARGE SCALE GENOMIC DNA]</scope>
    <source>
        <strain evidence="2 3">SPC6</strain>
    </source>
</reference>
<sequence length="89" mass="9457">MASEGRRTVRRPQEGTADEPVCPACGQPVGKAIHRRKVLGAWVPSWEPRPCHNPECELFGRTPHGAEARPSGKPGGGPGNEPGNHTETG</sequence>
<protein>
    <submittedName>
        <fullName evidence="2">Uncharacterized protein</fullName>
    </submittedName>
</protein>
<dbReference type="RefSeq" id="WP_069818293.1">
    <property type="nucleotide sequence ID" value="NZ_ASHX02000001.1"/>
</dbReference>
<dbReference type="STRING" id="1306406.J116_008210"/>
<dbReference type="AlphaFoldDB" id="A0A1D3DQ63"/>
<keyword evidence="3" id="KW-1185">Reference proteome</keyword>
<feature type="compositionally biased region" description="Basic and acidic residues" evidence="1">
    <location>
        <begin position="1"/>
        <end position="13"/>
    </location>
</feature>
<feature type="region of interest" description="Disordered" evidence="1">
    <location>
        <begin position="57"/>
        <end position="89"/>
    </location>
</feature>